<proteinExistence type="predicted"/>
<dbReference type="SUPFAM" id="SSF54001">
    <property type="entry name" value="Cysteine proteinases"/>
    <property type="match status" value="1"/>
</dbReference>
<dbReference type="Gene3D" id="2.20.25.10">
    <property type="match status" value="1"/>
</dbReference>
<comment type="caution">
    <text evidence="1">The sequence shown here is derived from an EMBL/GenBank/DDBJ whole genome shotgun (WGS) entry which is preliminary data.</text>
</comment>
<dbReference type="Proteomes" id="UP001470230">
    <property type="component" value="Unassembled WGS sequence"/>
</dbReference>
<dbReference type="Gene3D" id="3.10.620.30">
    <property type="match status" value="1"/>
</dbReference>
<dbReference type="EMBL" id="JAPFFF010000019">
    <property type="protein sequence ID" value="KAK8858231.1"/>
    <property type="molecule type" value="Genomic_DNA"/>
</dbReference>
<protein>
    <submittedName>
        <fullName evidence="1">Peptide-N4-(N-acetyl-beta-glucosaminyl)asparagine amidase</fullName>
    </submittedName>
</protein>
<evidence type="ECO:0000313" key="1">
    <source>
        <dbReference type="EMBL" id="KAK8858231.1"/>
    </source>
</evidence>
<accession>A0ABR2I737</accession>
<evidence type="ECO:0000313" key="2">
    <source>
        <dbReference type="Proteomes" id="UP001470230"/>
    </source>
</evidence>
<sequence length="360" mass="42209">MLDQIQIRQFFEDELKPKFNLEKDSNEYLLFSFQPQEINEQNLTFLHLGDYQLVSILEKDEYKEVFNYCENVLPSLLCSASRTSEIGIDIAKQINVIREIYLKANSEENVAYMCSLLPNETFQKKGHELVIFLLDWFRGRYFSSDETPVIQCHYCDMPVKYSHLTKVTLSERTKGAIYTYIFKCRTCGASTRKPHFLNASEIDHQNFTTRNDCVFLFLSLLRAVNVESRIVVIPPKFYFIEFWSDSQNKFVHFDPFQCAYDCPLIYERAWNMTVNYAIAVDEFACTDVTPKYSVTGVKFVNSKVYSKIVKIKHLMFQTFVDDKKKKEINQKIQYDNESMAAPNPGISEFEKEKIRISIVN</sequence>
<dbReference type="InterPro" id="IPR038765">
    <property type="entry name" value="Papain-like_cys_pep_sf"/>
</dbReference>
<gene>
    <name evidence="1" type="ORF">M9Y10_013332</name>
</gene>
<organism evidence="1 2">
    <name type="scientific">Tritrichomonas musculus</name>
    <dbReference type="NCBI Taxonomy" id="1915356"/>
    <lineage>
        <taxon>Eukaryota</taxon>
        <taxon>Metamonada</taxon>
        <taxon>Parabasalia</taxon>
        <taxon>Tritrichomonadida</taxon>
        <taxon>Tritrichomonadidae</taxon>
        <taxon>Tritrichomonas</taxon>
    </lineage>
</organism>
<reference evidence="1 2" key="1">
    <citation type="submission" date="2024-04" db="EMBL/GenBank/DDBJ databases">
        <title>Tritrichomonas musculus Genome.</title>
        <authorList>
            <person name="Alves-Ferreira E."/>
            <person name="Grigg M."/>
            <person name="Lorenzi H."/>
            <person name="Galac M."/>
        </authorList>
    </citation>
    <scope>NUCLEOTIDE SEQUENCE [LARGE SCALE GENOMIC DNA]</scope>
    <source>
        <strain evidence="1 2">EAF2021</strain>
    </source>
</reference>
<name>A0ABR2I737_9EUKA</name>
<keyword evidence="2" id="KW-1185">Reference proteome</keyword>